<evidence type="ECO:0000313" key="2">
    <source>
        <dbReference type="EMBL" id="MCT7375173.1"/>
    </source>
</evidence>
<organism evidence="2 3">
    <name type="scientific">Chelativorans salis</name>
    <dbReference type="NCBI Taxonomy" id="2978478"/>
    <lineage>
        <taxon>Bacteria</taxon>
        <taxon>Pseudomonadati</taxon>
        <taxon>Pseudomonadota</taxon>
        <taxon>Alphaproteobacteria</taxon>
        <taxon>Hyphomicrobiales</taxon>
        <taxon>Phyllobacteriaceae</taxon>
        <taxon>Chelativorans</taxon>
    </lineage>
</organism>
<dbReference type="PANTHER" id="PTHR43245:SF13">
    <property type="entry name" value="UDP-D-APIOSE_UDP-D-XYLOSE SYNTHASE 2"/>
    <property type="match status" value="1"/>
</dbReference>
<evidence type="ECO:0000259" key="1">
    <source>
        <dbReference type="Pfam" id="PF01370"/>
    </source>
</evidence>
<accession>A0ABT2LKX4</accession>
<proteinExistence type="predicted"/>
<dbReference type="RefSeq" id="WP_260901933.1">
    <property type="nucleotide sequence ID" value="NZ_JAOCZP010000002.1"/>
</dbReference>
<dbReference type="EMBL" id="JAOCZP010000002">
    <property type="protein sequence ID" value="MCT7375173.1"/>
    <property type="molecule type" value="Genomic_DNA"/>
</dbReference>
<dbReference type="Pfam" id="PF01370">
    <property type="entry name" value="Epimerase"/>
    <property type="match status" value="1"/>
</dbReference>
<name>A0ABT2LKX4_9HYPH</name>
<dbReference type="PANTHER" id="PTHR43245">
    <property type="entry name" value="BIFUNCTIONAL POLYMYXIN RESISTANCE PROTEIN ARNA"/>
    <property type="match status" value="1"/>
</dbReference>
<comment type="caution">
    <text evidence="2">The sequence shown here is derived from an EMBL/GenBank/DDBJ whole genome shotgun (WGS) entry which is preliminary data.</text>
</comment>
<dbReference type="Gene3D" id="3.40.50.720">
    <property type="entry name" value="NAD(P)-binding Rossmann-like Domain"/>
    <property type="match status" value="1"/>
</dbReference>
<protein>
    <submittedName>
        <fullName evidence="2">NAD-dependent epimerase/dehydratase family protein</fullName>
    </submittedName>
</protein>
<dbReference type="InterPro" id="IPR036291">
    <property type="entry name" value="NAD(P)-bd_dom_sf"/>
</dbReference>
<evidence type="ECO:0000313" key="3">
    <source>
        <dbReference type="Proteomes" id="UP001320831"/>
    </source>
</evidence>
<dbReference type="InterPro" id="IPR050177">
    <property type="entry name" value="Lipid_A_modif_metabolic_enz"/>
</dbReference>
<dbReference type="InterPro" id="IPR001509">
    <property type="entry name" value="Epimerase_deHydtase"/>
</dbReference>
<feature type="domain" description="NAD-dependent epimerase/dehydratase" evidence="1">
    <location>
        <begin position="5"/>
        <end position="249"/>
    </location>
</feature>
<sequence length="323" mass="35689">MARAVVTGGAGFAGRHLCGKLLSEGLEVVCVDPLVEGTGARHPSKWNSPPRGAFRFLEEDCRSFFERTDERFDYIFHLAAIVGGRMTLETAALCVADDLAIDAAMWRWAARTRPGCVVYLSSSAAYPVSFQSEENRRKLSEDMIDFAVSLGVPDLSYGWAKLTGEYLMKLYVERYGGWAVAYRPFSGYGEDQDLAYPFPAICQRLLDQKGAAEVFVWGSGRQCRDFIHIEDCVDFIWRTFTRLPNGSSLNLSTGLATSFIEFAQLACAQIGWEPRITGMSDKPEGAFFRCGDTARQSSIGLSPRVPLTEGVARMLDHLGDTPA</sequence>
<reference evidence="2 3" key="1">
    <citation type="submission" date="2022-09" db="EMBL/GenBank/DDBJ databases">
        <title>Chelativorans salina sp. nov., a novel slightly halophilic bacterium isolated from a saline lake sediment enrichment.</title>
        <authorList>
            <person name="Gao L."/>
            <person name="Fang B.-Z."/>
            <person name="Li W.-J."/>
        </authorList>
    </citation>
    <scope>NUCLEOTIDE SEQUENCE [LARGE SCALE GENOMIC DNA]</scope>
    <source>
        <strain evidence="2 3">EGI FJ00035</strain>
    </source>
</reference>
<keyword evidence="3" id="KW-1185">Reference proteome</keyword>
<dbReference type="Gene3D" id="3.90.25.10">
    <property type="entry name" value="UDP-galactose 4-epimerase, domain 1"/>
    <property type="match status" value="1"/>
</dbReference>
<dbReference type="Proteomes" id="UP001320831">
    <property type="component" value="Unassembled WGS sequence"/>
</dbReference>
<gene>
    <name evidence="2" type="ORF">N5A92_09025</name>
</gene>
<dbReference type="SUPFAM" id="SSF51735">
    <property type="entry name" value="NAD(P)-binding Rossmann-fold domains"/>
    <property type="match status" value="1"/>
</dbReference>